<evidence type="ECO:0000259" key="3">
    <source>
        <dbReference type="Pfam" id="PF11701"/>
    </source>
</evidence>
<evidence type="ECO:0000313" key="4">
    <source>
        <dbReference type="EMBL" id="MBW0515251.1"/>
    </source>
</evidence>
<dbReference type="Pfam" id="PF11701">
    <property type="entry name" value="UNC45-central"/>
    <property type="match status" value="1"/>
</dbReference>
<dbReference type="PANTHER" id="PTHR45994:SF1">
    <property type="entry name" value="FI21225P1"/>
    <property type="match status" value="1"/>
</dbReference>
<proteinExistence type="predicted"/>
<dbReference type="Gene3D" id="1.25.10.10">
    <property type="entry name" value="Leucine-rich Repeat Variant"/>
    <property type="match status" value="1"/>
</dbReference>
<dbReference type="GO" id="GO:0005737">
    <property type="term" value="C:cytoplasm"/>
    <property type="evidence" value="ECO:0007669"/>
    <property type="project" value="UniProtKB-SubCell"/>
</dbReference>
<dbReference type="GO" id="GO:0051879">
    <property type="term" value="F:Hsp90 protein binding"/>
    <property type="evidence" value="ECO:0007669"/>
    <property type="project" value="TreeGrafter"/>
</dbReference>
<gene>
    <name evidence="4" type="ORF">O181_054966</name>
</gene>
<keyword evidence="2" id="KW-0963">Cytoplasm</keyword>
<sequence length="860" mass="94783">MEIILPAINQEIHSIKKSLSPYPRRSGWLSFFTSTYIWNSPEGLLVLAGMEPTSWQEEFMDPSGFRPEAHDNPVTPVALYQETSLLHDIKAGAHPIKINQGSSHHSCSFWILQLRRPWFINDSSPSTPSSIHHQAESSFSLPPPPQDFLSIQSALVEMSATDKDHIHQKEVEDALQSIVGQASVKHSETTIKFLLHAISSLVPSTKSMAFSSLALFLKHQPNPVQSLFASLEELLHSTKLDHVSHGLAALAAVFQLSPSHGLEILQSDGFLPRLAESVIDILALDSRKKSCKVDLNHALSEFLALVMNQKPARQAVMSDWPGCIDWLTRVAFETSTTVSLSARCAASLALVKLCLTNQTNQTPTALPSLIRLTRVLLNAFLMNHNSPTAIEGLALVSQQGSTREILMNQSDDLLRGFRALLLKTGSQTSNQLPSTDTSFAYGIATILLHLTTYKAILTEEEEAADRLRKLAIRGSKADRSKKSEEVDEEFIIDDEIVFQWIHRTLEKCNDLMDTIVSLVKCESKEVRRTTGRVLFNLVQRQQCRGKILQAGGGRLLMKIIASMTIPTIPLINSSASTPEPASSTIVASLDCNDLEIIQALAKLLITTNPLLIFGPTPESPVLLSTIQPLVVLLVHPSATLLQIFEALMALTNLTSLGLQVATKVAEAPRLLPRLEECLLGVRTGENQMVRRAATELLCNLSSTELVLAHFSPQSSLQKTTASDTQGSYNTSLHLLIALSSSEDLATAMAAAGCLAILTQHSPEIGRTLLTQPKLAQTLYRVSHVIISEGRIGVQHRWVSMLGNLSYEVEHQQSFHNFFTLDLSKALISLAERLCEEEEESKEVKRITKVVLEEIHKHQEA</sequence>
<accession>A0A9Q3E3H7</accession>
<organism evidence="4 5">
    <name type="scientific">Austropuccinia psidii MF-1</name>
    <dbReference type="NCBI Taxonomy" id="1389203"/>
    <lineage>
        <taxon>Eukaryota</taxon>
        <taxon>Fungi</taxon>
        <taxon>Dikarya</taxon>
        <taxon>Basidiomycota</taxon>
        <taxon>Pucciniomycotina</taxon>
        <taxon>Pucciniomycetes</taxon>
        <taxon>Pucciniales</taxon>
        <taxon>Sphaerophragmiaceae</taxon>
        <taxon>Austropuccinia</taxon>
    </lineage>
</organism>
<evidence type="ECO:0000256" key="2">
    <source>
        <dbReference type="ARBA" id="ARBA00022490"/>
    </source>
</evidence>
<dbReference type="AlphaFoldDB" id="A0A9Q3E3H7"/>
<dbReference type="OrthoDB" id="199930at2759"/>
<dbReference type="InterPro" id="IPR016024">
    <property type="entry name" value="ARM-type_fold"/>
</dbReference>
<name>A0A9Q3E3H7_9BASI</name>
<dbReference type="EMBL" id="AVOT02024535">
    <property type="protein sequence ID" value="MBW0515251.1"/>
    <property type="molecule type" value="Genomic_DNA"/>
</dbReference>
<dbReference type="PANTHER" id="PTHR45994">
    <property type="entry name" value="FI21225P1"/>
    <property type="match status" value="1"/>
</dbReference>
<dbReference type="SUPFAM" id="SSF48371">
    <property type="entry name" value="ARM repeat"/>
    <property type="match status" value="1"/>
</dbReference>
<dbReference type="InterPro" id="IPR024660">
    <property type="entry name" value="UCS_central_dom"/>
</dbReference>
<protein>
    <recommendedName>
        <fullName evidence="3">UNC-45/Cro1/She4 central domain-containing protein</fullName>
    </recommendedName>
</protein>
<evidence type="ECO:0000313" key="5">
    <source>
        <dbReference type="Proteomes" id="UP000765509"/>
    </source>
</evidence>
<comment type="subcellular location">
    <subcellularLocation>
        <location evidence="1">Cytoplasm</location>
    </subcellularLocation>
</comment>
<dbReference type="InterPro" id="IPR011989">
    <property type="entry name" value="ARM-like"/>
</dbReference>
<evidence type="ECO:0000256" key="1">
    <source>
        <dbReference type="ARBA" id="ARBA00004496"/>
    </source>
</evidence>
<keyword evidence="5" id="KW-1185">Reference proteome</keyword>
<dbReference type="Proteomes" id="UP000765509">
    <property type="component" value="Unassembled WGS sequence"/>
</dbReference>
<reference evidence="4" key="1">
    <citation type="submission" date="2021-03" db="EMBL/GenBank/DDBJ databases">
        <title>Draft genome sequence of rust myrtle Austropuccinia psidii MF-1, a brazilian biotype.</title>
        <authorList>
            <person name="Quecine M.C."/>
            <person name="Pachon D.M.R."/>
            <person name="Bonatelli M.L."/>
            <person name="Correr F.H."/>
            <person name="Franceschini L.M."/>
            <person name="Leite T.F."/>
            <person name="Margarido G.R.A."/>
            <person name="Almeida C.A."/>
            <person name="Ferrarezi J.A."/>
            <person name="Labate C.A."/>
        </authorList>
    </citation>
    <scope>NUCLEOTIDE SEQUENCE</scope>
    <source>
        <strain evidence="4">MF-1</strain>
    </source>
</reference>
<comment type="caution">
    <text evidence="4">The sequence shown here is derived from an EMBL/GenBank/DDBJ whole genome shotgun (WGS) entry which is preliminary data.</text>
</comment>
<feature type="domain" description="UNC-45/Cro1/She4 central" evidence="3">
    <location>
        <begin position="192"/>
        <end position="353"/>
    </location>
</feature>